<sequence length="77" mass="8350">MNSAFLLALNTIALAALVTFHFQSSGNNDPAQLSQAVPHHLQQRPQLAVMTPNAQSPMRVAQGTQVEPAPASERWVF</sequence>
<dbReference type="Proteomes" id="UP001048976">
    <property type="component" value="Unassembled WGS sequence"/>
</dbReference>
<evidence type="ECO:0000256" key="1">
    <source>
        <dbReference type="SAM" id="MobiDB-lite"/>
    </source>
</evidence>
<proteinExistence type="predicted"/>
<keyword evidence="4" id="KW-1185">Reference proteome</keyword>
<keyword evidence="2" id="KW-0732">Signal</keyword>
<feature type="signal peptide" evidence="2">
    <location>
        <begin position="1"/>
        <end position="15"/>
    </location>
</feature>
<comment type="caution">
    <text evidence="3">The sequence shown here is derived from an EMBL/GenBank/DDBJ whole genome shotgun (WGS) entry which is preliminary data.</text>
</comment>
<evidence type="ECO:0000313" key="4">
    <source>
        <dbReference type="Proteomes" id="UP001048976"/>
    </source>
</evidence>
<organism evidence="3 4">
    <name type="scientific">Pseudomonas azadiae</name>
    <dbReference type="NCBI Taxonomy" id="2843612"/>
    <lineage>
        <taxon>Bacteria</taxon>
        <taxon>Pseudomonadati</taxon>
        <taxon>Pseudomonadota</taxon>
        <taxon>Gammaproteobacteria</taxon>
        <taxon>Pseudomonadales</taxon>
        <taxon>Pseudomonadaceae</taxon>
        <taxon>Pseudomonas</taxon>
    </lineage>
</organism>
<evidence type="ECO:0000313" key="3">
    <source>
        <dbReference type="EMBL" id="MBV4452194.1"/>
    </source>
</evidence>
<feature type="chain" id="PRO_5046268323" evidence="2">
    <location>
        <begin position="16"/>
        <end position="77"/>
    </location>
</feature>
<reference evidence="3" key="1">
    <citation type="submission" date="2021-06" db="EMBL/GenBank/DDBJ databases">
        <title>Updating the genus Pseudomonas: Description of 43 new species and partition of the Pseudomonas putida group.</title>
        <authorList>
            <person name="Girard L."/>
            <person name="Lood C."/>
            <person name="Vandamme P."/>
            <person name="Rokni-Zadeh H."/>
            <person name="Van Noort V."/>
            <person name="Hofte M."/>
            <person name="Lavigne R."/>
            <person name="De Mot R."/>
        </authorList>
    </citation>
    <scope>NUCLEOTIDE SEQUENCE</scope>
    <source>
        <strain evidence="3">SWRI103</strain>
    </source>
</reference>
<dbReference type="EMBL" id="JAHSTY010000001">
    <property type="protein sequence ID" value="MBV4452194.1"/>
    <property type="molecule type" value="Genomic_DNA"/>
</dbReference>
<dbReference type="RefSeq" id="WP_169378102.1">
    <property type="nucleotide sequence ID" value="NZ_JAHSTY010000001.1"/>
</dbReference>
<protein>
    <submittedName>
        <fullName evidence="3">Uncharacterized protein</fullName>
    </submittedName>
</protein>
<accession>A0ABS6NW25</accession>
<gene>
    <name evidence="3" type="ORF">KVG91_06215</name>
</gene>
<evidence type="ECO:0000256" key="2">
    <source>
        <dbReference type="SAM" id="SignalP"/>
    </source>
</evidence>
<name>A0ABS6NW25_9PSED</name>
<feature type="region of interest" description="Disordered" evidence="1">
    <location>
        <begin position="58"/>
        <end position="77"/>
    </location>
</feature>